<dbReference type="InterPro" id="IPR050863">
    <property type="entry name" value="CenT-Element_Derived"/>
</dbReference>
<dbReference type="PANTHER" id="PTHR19303:SF74">
    <property type="entry name" value="POGO TRANSPOSABLE ELEMENT WITH KRAB DOMAIN"/>
    <property type="match status" value="1"/>
</dbReference>
<evidence type="ECO:0000313" key="2">
    <source>
        <dbReference type="EMBL" id="JAN95363.1"/>
    </source>
</evidence>
<proteinExistence type="evidence at transcript level"/>
<dbReference type="InterPro" id="IPR004875">
    <property type="entry name" value="DDE_SF_endonuclease_dom"/>
</dbReference>
<feature type="domain" description="DDE-1" evidence="1">
    <location>
        <begin position="132"/>
        <end position="275"/>
    </location>
</feature>
<dbReference type="PANTHER" id="PTHR19303">
    <property type="entry name" value="TRANSPOSON"/>
    <property type="match status" value="1"/>
</dbReference>
<evidence type="ECO:0000259" key="1">
    <source>
        <dbReference type="Pfam" id="PF03184"/>
    </source>
</evidence>
<dbReference type="AlphaFoldDB" id="A0A0P6IZY2"/>
<sequence>HLLFHYYQQIEEYFLCTTTFIQLLVDSKEFHLKDGNPTRGRLRRFLKRHPELAKRTANNLAKKRVITEASIRNWFDNIHNYLIKNGYDDILSDPARIFNMDETAFFLVPRKQRVIAAKESKNVQALSANSDKENYTVLISASAAGALAPPLILFPYKSRIPASVASSVPKGWAVGRSDSGWMNSDTFFEFISKVFYPWAVKTKVQFPIILFVDGHSSHATYETVEFCKSKHIVLVSLFPNSTHVMQPLDVAFFAPLKAAWQKELQKWRFENDGAMISRSDFAPLLETTIDSMENKESSLINGFRKCGLHPFDANAIDYKSFPSPDGSSIGNSAEPAPILPEENEELQDKAVSLPESEDPSKWLRILNEKLLPSQLAQFQEHRNKLLWSGPAEDTNLFYLWRNTMDEIEGPPEFMFIDSPFVTICDAGNQFNSDSVVI</sequence>
<dbReference type="InterPro" id="IPR036397">
    <property type="entry name" value="RNaseH_sf"/>
</dbReference>
<reference evidence="2" key="1">
    <citation type="journal article" date="2016" name="PLoS ONE">
        <title>A Deep Insight into the Sialome of Male and Female Aedes aegypti Mosquitoes.</title>
        <authorList>
            <person name="Ribeiro J.M."/>
            <person name="Martin-Martin I."/>
            <person name="Arca B."/>
            <person name="Calvo E."/>
        </authorList>
    </citation>
    <scope>NUCLEOTIDE SEQUENCE</scope>
    <source>
        <strain evidence="2">Liverpool</strain>
        <tissue evidence="2">Salivary glands</tissue>
    </source>
</reference>
<dbReference type="EMBL" id="GDUN01000556">
    <property type="protein sequence ID" value="JAN95363.1"/>
    <property type="molecule type" value="mRNA"/>
</dbReference>
<dbReference type="Gene3D" id="3.30.420.10">
    <property type="entry name" value="Ribonuclease H-like superfamily/Ribonuclease H"/>
    <property type="match status" value="1"/>
</dbReference>
<organism evidence="2">
    <name type="scientific">Aedes aegypti</name>
    <name type="common">Yellowfever mosquito</name>
    <name type="synonym">Culex aegypti</name>
    <dbReference type="NCBI Taxonomy" id="7159"/>
    <lineage>
        <taxon>Eukaryota</taxon>
        <taxon>Metazoa</taxon>
        <taxon>Ecdysozoa</taxon>
        <taxon>Arthropoda</taxon>
        <taxon>Hexapoda</taxon>
        <taxon>Insecta</taxon>
        <taxon>Pterygota</taxon>
        <taxon>Neoptera</taxon>
        <taxon>Endopterygota</taxon>
        <taxon>Diptera</taxon>
        <taxon>Nematocera</taxon>
        <taxon>Culicoidea</taxon>
        <taxon>Culicidae</taxon>
        <taxon>Culicinae</taxon>
        <taxon>Aedini</taxon>
        <taxon>Aedes</taxon>
        <taxon>Stegomyia</taxon>
    </lineage>
</organism>
<dbReference type="GO" id="GO:0005634">
    <property type="term" value="C:nucleus"/>
    <property type="evidence" value="ECO:0007669"/>
    <property type="project" value="TreeGrafter"/>
</dbReference>
<dbReference type="VEuPathDB" id="VectorBase:AAEL026649"/>
<protein>
    <submittedName>
        <fullName evidence="2">Putative mariner-1 aae</fullName>
    </submittedName>
</protein>
<dbReference type="GO" id="GO:0003677">
    <property type="term" value="F:DNA binding"/>
    <property type="evidence" value="ECO:0007669"/>
    <property type="project" value="TreeGrafter"/>
</dbReference>
<dbReference type="Pfam" id="PF03184">
    <property type="entry name" value="DDE_1"/>
    <property type="match status" value="1"/>
</dbReference>
<accession>A0A0P6IZY2</accession>
<feature type="non-terminal residue" evidence="2">
    <location>
        <position position="437"/>
    </location>
</feature>
<feature type="non-terminal residue" evidence="2">
    <location>
        <position position="1"/>
    </location>
</feature>
<name>A0A0P6IZY2_AEDAE</name>